<evidence type="ECO:0000256" key="4">
    <source>
        <dbReference type="ARBA" id="ARBA00022989"/>
    </source>
</evidence>
<dbReference type="PANTHER" id="PTHR23502:SF51">
    <property type="entry name" value="QUINIDINE RESISTANCE PROTEIN 1-RELATED"/>
    <property type="match status" value="1"/>
</dbReference>
<dbReference type="FunFam" id="1.20.1720.10:FF:000009">
    <property type="entry name" value="MFS multidrug transporter"/>
    <property type="match status" value="1"/>
</dbReference>
<organism evidence="9 10">
    <name type="scientific">Rhizodiscina lignyota</name>
    <dbReference type="NCBI Taxonomy" id="1504668"/>
    <lineage>
        <taxon>Eukaryota</taxon>
        <taxon>Fungi</taxon>
        <taxon>Dikarya</taxon>
        <taxon>Ascomycota</taxon>
        <taxon>Pezizomycotina</taxon>
        <taxon>Dothideomycetes</taxon>
        <taxon>Pleosporomycetidae</taxon>
        <taxon>Aulographales</taxon>
        <taxon>Rhizodiscinaceae</taxon>
        <taxon>Rhizodiscina</taxon>
    </lineage>
</organism>
<dbReference type="InterPro" id="IPR020846">
    <property type="entry name" value="MFS_dom"/>
</dbReference>
<evidence type="ECO:0000313" key="10">
    <source>
        <dbReference type="Proteomes" id="UP000799772"/>
    </source>
</evidence>
<protein>
    <submittedName>
        <fullName evidence="9">MFS general substrate transporter</fullName>
    </submittedName>
</protein>
<feature type="transmembrane region" description="Helical" evidence="7">
    <location>
        <begin position="516"/>
        <end position="537"/>
    </location>
</feature>
<dbReference type="InterPro" id="IPR005829">
    <property type="entry name" value="Sugar_transporter_CS"/>
</dbReference>
<comment type="caution">
    <text evidence="9">The sequence shown here is derived from an EMBL/GenBank/DDBJ whole genome shotgun (WGS) entry which is preliminary data.</text>
</comment>
<dbReference type="OrthoDB" id="2441642at2759"/>
<name>A0A9P4M8Z3_9PEZI</name>
<evidence type="ECO:0000313" key="9">
    <source>
        <dbReference type="EMBL" id="KAF2098847.1"/>
    </source>
</evidence>
<keyword evidence="5 7" id="KW-0472">Membrane</keyword>
<feature type="region of interest" description="Disordered" evidence="6">
    <location>
        <begin position="554"/>
        <end position="588"/>
    </location>
</feature>
<dbReference type="GO" id="GO:0140115">
    <property type="term" value="P:export across plasma membrane"/>
    <property type="evidence" value="ECO:0007669"/>
    <property type="project" value="UniProtKB-ARBA"/>
</dbReference>
<dbReference type="PANTHER" id="PTHR23502">
    <property type="entry name" value="MAJOR FACILITATOR SUPERFAMILY"/>
    <property type="match status" value="1"/>
</dbReference>
<keyword evidence="2" id="KW-0813">Transport</keyword>
<dbReference type="AlphaFoldDB" id="A0A9P4M8Z3"/>
<feature type="transmembrane region" description="Helical" evidence="7">
    <location>
        <begin position="369"/>
        <end position="391"/>
    </location>
</feature>
<feature type="transmembrane region" description="Helical" evidence="7">
    <location>
        <begin position="142"/>
        <end position="159"/>
    </location>
</feature>
<dbReference type="GO" id="GO:0022857">
    <property type="term" value="F:transmembrane transporter activity"/>
    <property type="evidence" value="ECO:0007669"/>
    <property type="project" value="InterPro"/>
</dbReference>
<dbReference type="PROSITE" id="PS50850">
    <property type="entry name" value="MFS"/>
    <property type="match status" value="1"/>
</dbReference>
<proteinExistence type="predicted"/>
<evidence type="ECO:0000256" key="6">
    <source>
        <dbReference type="SAM" id="MobiDB-lite"/>
    </source>
</evidence>
<evidence type="ECO:0000256" key="7">
    <source>
        <dbReference type="SAM" id="Phobius"/>
    </source>
</evidence>
<feature type="transmembrane region" description="Helical" evidence="7">
    <location>
        <begin position="231"/>
        <end position="250"/>
    </location>
</feature>
<feature type="transmembrane region" description="Helical" evidence="7">
    <location>
        <begin position="336"/>
        <end position="357"/>
    </location>
</feature>
<evidence type="ECO:0000259" key="8">
    <source>
        <dbReference type="PROSITE" id="PS50850"/>
    </source>
</evidence>
<dbReference type="SUPFAM" id="SSF103473">
    <property type="entry name" value="MFS general substrate transporter"/>
    <property type="match status" value="1"/>
</dbReference>
<dbReference type="Pfam" id="PF07690">
    <property type="entry name" value="MFS_1"/>
    <property type="match status" value="1"/>
</dbReference>
<feature type="transmembrane region" description="Helical" evidence="7">
    <location>
        <begin position="200"/>
        <end position="225"/>
    </location>
</feature>
<feature type="transmembrane region" description="Helical" evidence="7">
    <location>
        <begin position="456"/>
        <end position="481"/>
    </location>
</feature>
<comment type="subcellular location">
    <subcellularLocation>
        <location evidence="1">Membrane</location>
        <topology evidence="1">Multi-pass membrane protein</topology>
    </subcellularLocation>
</comment>
<evidence type="ECO:0000256" key="2">
    <source>
        <dbReference type="ARBA" id="ARBA00022448"/>
    </source>
</evidence>
<dbReference type="GO" id="GO:0005886">
    <property type="term" value="C:plasma membrane"/>
    <property type="evidence" value="ECO:0007669"/>
    <property type="project" value="TreeGrafter"/>
</dbReference>
<feature type="transmembrane region" description="Helical" evidence="7">
    <location>
        <begin position="493"/>
        <end position="510"/>
    </location>
</feature>
<gene>
    <name evidence="9" type="ORF">NA57DRAFT_56485</name>
</gene>
<dbReference type="Proteomes" id="UP000799772">
    <property type="component" value="Unassembled WGS sequence"/>
</dbReference>
<dbReference type="InterPro" id="IPR036259">
    <property type="entry name" value="MFS_trans_sf"/>
</dbReference>
<reference evidence="9" key="1">
    <citation type="journal article" date="2020" name="Stud. Mycol.">
        <title>101 Dothideomycetes genomes: a test case for predicting lifestyles and emergence of pathogens.</title>
        <authorList>
            <person name="Haridas S."/>
            <person name="Albert R."/>
            <person name="Binder M."/>
            <person name="Bloem J."/>
            <person name="Labutti K."/>
            <person name="Salamov A."/>
            <person name="Andreopoulos B."/>
            <person name="Baker S."/>
            <person name="Barry K."/>
            <person name="Bills G."/>
            <person name="Bluhm B."/>
            <person name="Cannon C."/>
            <person name="Castanera R."/>
            <person name="Culley D."/>
            <person name="Daum C."/>
            <person name="Ezra D."/>
            <person name="Gonzalez J."/>
            <person name="Henrissat B."/>
            <person name="Kuo A."/>
            <person name="Liang C."/>
            <person name="Lipzen A."/>
            <person name="Lutzoni F."/>
            <person name="Magnuson J."/>
            <person name="Mondo S."/>
            <person name="Nolan M."/>
            <person name="Ohm R."/>
            <person name="Pangilinan J."/>
            <person name="Park H.-J."/>
            <person name="Ramirez L."/>
            <person name="Alfaro M."/>
            <person name="Sun H."/>
            <person name="Tritt A."/>
            <person name="Yoshinaga Y."/>
            <person name="Zwiers L.-H."/>
            <person name="Turgeon B."/>
            <person name="Goodwin S."/>
            <person name="Spatafora J."/>
            <person name="Crous P."/>
            <person name="Grigoriev I."/>
        </authorList>
    </citation>
    <scope>NUCLEOTIDE SEQUENCE</scope>
    <source>
        <strain evidence="9">CBS 133067</strain>
    </source>
</reference>
<dbReference type="InterPro" id="IPR011701">
    <property type="entry name" value="MFS"/>
</dbReference>
<accession>A0A9P4M8Z3</accession>
<evidence type="ECO:0000256" key="1">
    <source>
        <dbReference type="ARBA" id="ARBA00004141"/>
    </source>
</evidence>
<dbReference type="PROSITE" id="PS00216">
    <property type="entry name" value="SUGAR_TRANSPORT_1"/>
    <property type="match status" value="1"/>
</dbReference>
<dbReference type="Gene3D" id="1.20.1250.20">
    <property type="entry name" value="MFS general substrate transporter like domains"/>
    <property type="match status" value="1"/>
</dbReference>
<keyword evidence="10" id="KW-1185">Reference proteome</keyword>
<evidence type="ECO:0000256" key="5">
    <source>
        <dbReference type="ARBA" id="ARBA00023136"/>
    </source>
</evidence>
<keyword evidence="3 7" id="KW-0812">Transmembrane</keyword>
<feature type="region of interest" description="Disordered" evidence="6">
    <location>
        <begin position="18"/>
        <end position="44"/>
    </location>
</feature>
<keyword evidence="4 7" id="KW-1133">Transmembrane helix</keyword>
<feature type="transmembrane region" description="Helical" evidence="7">
    <location>
        <begin position="75"/>
        <end position="95"/>
    </location>
</feature>
<sequence length="588" mass="64651">MVRIYAYEEKLDEKVEAYEQKNDARPKTPSSIAISSPEPEPNDNITAQDADLEAQGTASGQPKVHSIFTKRQKTFIVFMMCWGGIISPITAQIYFPALNTLSADLHVSNTLINLTLTSYMIFQGLAPSIMGDLSDMAGRRPTIVIGFIIYIAANIGLALQNSYAALFILRCVQSSGSSGMVAITSGVVADIATSAERGVWMGWSMSALMIGPAIGPVLGGILAQFLGWRSIFWFLTIFAGSYLVPFFILYPETCRNIVGDGSIRPQGWNMSLIAYLQHRKLQKQREADAANGTLSRTVSRDSQRAARAALARKRELRFPNPWNTIKIVFEKDLGLLLLYNSIIYTSFFDILASQPYLFAQIYGFDDLQIGISCIPFGVGAMCAPILIGRLLDWNFARTARQMGISVDRRVAQNLKDFPLEKVRLAVATPLIYIGLVCYVLYGWMLEINAPLAAPLILHFVIGLTLTGGFNAQSVLLVDVYLQAPATATAANNLVRCLIGAAGTGIIVEMVDAMGRGWCFTFIALVVAAFSPIQWVLIKWGPQWREERRQRIEREAKEKALSEGDVEEGVVGEENHPVEGQAPVGEKTS</sequence>
<dbReference type="GO" id="GO:0042908">
    <property type="term" value="P:xenobiotic transport"/>
    <property type="evidence" value="ECO:0007669"/>
    <property type="project" value="UniProtKB-ARBA"/>
</dbReference>
<feature type="domain" description="Major facilitator superfamily (MFS) profile" evidence="8">
    <location>
        <begin position="76"/>
        <end position="541"/>
    </location>
</feature>
<dbReference type="EMBL" id="ML978126">
    <property type="protein sequence ID" value="KAF2098847.1"/>
    <property type="molecule type" value="Genomic_DNA"/>
</dbReference>
<feature type="transmembrane region" description="Helical" evidence="7">
    <location>
        <begin position="424"/>
        <end position="444"/>
    </location>
</feature>
<evidence type="ECO:0000256" key="3">
    <source>
        <dbReference type="ARBA" id="ARBA00022692"/>
    </source>
</evidence>